<evidence type="ECO:0000313" key="3">
    <source>
        <dbReference type="Proteomes" id="UP001178354"/>
    </source>
</evidence>
<dbReference type="RefSeq" id="WP_305170198.1">
    <property type="nucleotide sequence ID" value="NZ_JAUUUU010000003.1"/>
</dbReference>
<keyword evidence="3" id="KW-1185">Reference proteome</keyword>
<accession>A0AAW8B404</accession>
<gene>
    <name evidence="2" type="ORF">Q8A57_06600</name>
</gene>
<protein>
    <submittedName>
        <fullName evidence="2">DUF2238 domain-containing protein</fullName>
    </submittedName>
</protein>
<name>A0AAW8B404_9GAMM</name>
<feature type="transmembrane region" description="Helical" evidence="1">
    <location>
        <begin position="53"/>
        <end position="73"/>
    </location>
</feature>
<sequence>MRKPFLFAYTLAATLGAWSLVAQNYEFVIYTLVTLVLVTLIYLGDRKFTFSPAVLWGFNLWLVLHILGGLWPVNGSVLYSLVLIDLVGEPYSILKYDQIVHTYCYFIIALLLWRVVSTVRLDAPQWLLAALTVLAASGVGGMNEIVEFSATVLVPNTNVGGYENTAIDLVANFLGACLAIPFFKGEEANIPSQ</sequence>
<dbReference type="EMBL" id="JAUUUU010000003">
    <property type="protein sequence ID" value="MDP1520628.1"/>
    <property type="molecule type" value="Genomic_DNA"/>
</dbReference>
<dbReference type="Pfam" id="PF09997">
    <property type="entry name" value="DUF2238"/>
    <property type="match status" value="1"/>
</dbReference>
<feature type="transmembrane region" description="Helical" evidence="1">
    <location>
        <begin position="93"/>
        <end position="113"/>
    </location>
</feature>
<organism evidence="2 3">
    <name type="scientific">Porticoccus litoralis</name>
    <dbReference type="NCBI Taxonomy" id="434086"/>
    <lineage>
        <taxon>Bacteria</taxon>
        <taxon>Pseudomonadati</taxon>
        <taxon>Pseudomonadota</taxon>
        <taxon>Gammaproteobacteria</taxon>
        <taxon>Cellvibrionales</taxon>
        <taxon>Porticoccaceae</taxon>
        <taxon>Porticoccus</taxon>
    </lineage>
</organism>
<reference evidence="2" key="1">
    <citation type="journal article" date="2010" name="Int. J. Syst. Evol. Microbiol.">
        <title>Porticoccus litoralis gen. nov., sp. nov., a gammaproteobacterium isolated from the Yellow Sea.</title>
        <authorList>
            <person name="Oh H.M."/>
            <person name="Kim H."/>
            <person name="Kim K.M."/>
            <person name="Min G.S."/>
            <person name="Cho J.C."/>
        </authorList>
    </citation>
    <scope>NUCLEOTIDE SEQUENCE</scope>
    <source>
        <strain evidence="2">DSM 25064</strain>
    </source>
</reference>
<dbReference type="AlphaFoldDB" id="A0AAW8B404"/>
<keyword evidence="1" id="KW-0472">Membrane</keyword>
<evidence type="ECO:0000313" key="2">
    <source>
        <dbReference type="EMBL" id="MDP1520628.1"/>
    </source>
</evidence>
<comment type="caution">
    <text evidence="2">The sequence shown here is derived from an EMBL/GenBank/DDBJ whole genome shotgun (WGS) entry which is preliminary data.</text>
</comment>
<keyword evidence="1" id="KW-1133">Transmembrane helix</keyword>
<dbReference type="InterPro" id="IPR014509">
    <property type="entry name" value="YjdF-like"/>
</dbReference>
<dbReference type="Proteomes" id="UP001178354">
    <property type="component" value="Unassembled WGS sequence"/>
</dbReference>
<reference evidence="2" key="2">
    <citation type="submission" date="2023-08" db="EMBL/GenBank/DDBJ databases">
        <authorList>
            <person name="Luo J."/>
        </authorList>
    </citation>
    <scope>NUCLEOTIDE SEQUENCE</scope>
    <source>
        <strain evidence="2">DSM 25064</strain>
    </source>
</reference>
<evidence type="ECO:0000256" key="1">
    <source>
        <dbReference type="SAM" id="Phobius"/>
    </source>
</evidence>
<keyword evidence="1" id="KW-0812">Transmembrane</keyword>
<proteinExistence type="predicted"/>
<feature type="transmembrane region" description="Helical" evidence="1">
    <location>
        <begin position="27"/>
        <end position="44"/>
    </location>
</feature>